<dbReference type="SUPFAM" id="SSF53822">
    <property type="entry name" value="Periplasmic binding protein-like I"/>
    <property type="match status" value="1"/>
</dbReference>
<dbReference type="Pfam" id="PF13377">
    <property type="entry name" value="Peripla_BP_3"/>
    <property type="match status" value="1"/>
</dbReference>
<dbReference type="PANTHER" id="PTHR30146:SF109">
    <property type="entry name" value="HTH-TYPE TRANSCRIPTIONAL REGULATOR GALS"/>
    <property type="match status" value="1"/>
</dbReference>
<evidence type="ECO:0000256" key="2">
    <source>
        <dbReference type="ARBA" id="ARBA00023125"/>
    </source>
</evidence>
<dbReference type="GO" id="GO:0000976">
    <property type="term" value="F:transcription cis-regulatory region binding"/>
    <property type="evidence" value="ECO:0007669"/>
    <property type="project" value="TreeGrafter"/>
</dbReference>
<dbReference type="SMART" id="SM00354">
    <property type="entry name" value="HTH_LACI"/>
    <property type="match status" value="1"/>
</dbReference>
<evidence type="ECO:0000256" key="1">
    <source>
        <dbReference type="ARBA" id="ARBA00023015"/>
    </source>
</evidence>
<dbReference type="InterPro" id="IPR000843">
    <property type="entry name" value="HTH_LacI"/>
</dbReference>
<name>A0A4R2IHK1_9PSEU</name>
<dbReference type="EMBL" id="SLWS01000024">
    <property type="protein sequence ID" value="TCO44273.1"/>
    <property type="molecule type" value="Genomic_DNA"/>
</dbReference>
<evidence type="ECO:0000256" key="3">
    <source>
        <dbReference type="ARBA" id="ARBA00023163"/>
    </source>
</evidence>
<keyword evidence="7" id="KW-1185">Reference proteome</keyword>
<feature type="domain" description="HTH lacI-type" evidence="4">
    <location>
        <begin position="8"/>
        <end position="62"/>
    </location>
</feature>
<comment type="caution">
    <text evidence="6">The sequence shown here is derived from an EMBL/GenBank/DDBJ whole genome shotgun (WGS) entry which is preliminary data.</text>
</comment>
<dbReference type="PROSITE" id="PS50943">
    <property type="entry name" value="HTH_CROC1"/>
    <property type="match status" value="1"/>
</dbReference>
<evidence type="ECO:0000259" key="5">
    <source>
        <dbReference type="PROSITE" id="PS50943"/>
    </source>
</evidence>
<feature type="domain" description="HTH cro/C1-type" evidence="5">
    <location>
        <begin position="9"/>
        <end position="52"/>
    </location>
</feature>
<dbReference type="InterPro" id="IPR046335">
    <property type="entry name" value="LacI/GalR-like_sensor"/>
</dbReference>
<reference evidence="6 7" key="1">
    <citation type="submission" date="2019-03" db="EMBL/GenBank/DDBJ databases">
        <title>Genomic Encyclopedia of Type Strains, Phase IV (KMG-IV): sequencing the most valuable type-strain genomes for metagenomic binning, comparative biology and taxonomic classification.</title>
        <authorList>
            <person name="Goeker M."/>
        </authorList>
    </citation>
    <scope>NUCLEOTIDE SEQUENCE [LARGE SCALE GENOMIC DNA]</scope>
    <source>
        <strain evidence="6 7">DSM 45934</strain>
    </source>
</reference>
<dbReference type="Proteomes" id="UP000295680">
    <property type="component" value="Unassembled WGS sequence"/>
</dbReference>
<protein>
    <submittedName>
        <fullName evidence="6">DNA-binding LacI/PurR family transcriptional regulator</fullName>
    </submittedName>
</protein>
<dbReference type="Pfam" id="PF00356">
    <property type="entry name" value="LacI"/>
    <property type="match status" value="1"/>
</dbReference>
<keyword evidence="2 6" id="KW-0238">DNA-binding</keyword>
<sequence>MTVREQAVTLRQVASLAGVSRQTVSNVLNAPERVDPDTLSKVRAAIETLGYQPSRTARSLATRKAGLVGYCLARQPGHSLFMDPFLHAMTEAIEASGRHLLVFTAAPGVDGLRTYADLVAQRAVDAFILSDTVDDDPRHPWLTDRRVPFASFGRTWPEQGDEPGPWVDVDGAGACAELVSKLAAAGHERIAFVGWPDPVGAGRDRERGWRGECQRLGLSNEDCVALPAPAGSMAGAALAAGELLDGRRPPTAILAASDLLAVGVLSEVHRRGVDTWVTGFDDSVLASTVEGGLTTVRQPTDQIATTLVGLIDEARADRGVLLAGEIVVRGSARLGG</sequence>
<keyword evidence="3" id="KW-0804">Transcription</keyword>
<dbReference type="SUPFAM" id="SSF47413">
    <property type="entry name" value="lambda repressor-like DNA-binding domains"/>
    <property type="match status" value="1"/>
</dbReference>
<gene>
    <name evidence="6" type="ORF">EV192_12446</name>
</gene>
<dbReference type="RefSeq" id="WP_243727647.1">
    <property type="nucleotide sequence ID" value="NZ_SLWS01000024.1"/>
</dbReference>
<evidence type="ECO:0000259" key="4">
    <source>
        <dbReference type="PROSITE" id="PS50932"/>
    </source>
</evidence>
<keyword evidence="1" id="KW-0805">Transcription regulation</keyword>
<dbReference type="Gene3D" id="1.10.260.40">
    <property type="entry name" value="lambda repressor-like DNA-binding domains"/>
    <property type="match status" value="1"/>
</dbReference>
<dbReference type="InterPro" id="IPR001387">
    <property type="entry name" value="Cro/C1-type_HTH"/>
</dbReference>
<dbReference type="InterPro" id="IPR010982">
    <property type="entry name" value="Lambda_DNA-bd_dom_sf"/>
</dbReference>
<dbReference type="PANTHER" id="PTHR30146">
    <property type="entry name" value="LACI-RELATED TRANSCRIPTIONAL REPRESSOR"/>
    <property type="match status" value="1"/>
</dbReference>
<proteinExistence type="predicted"/>
<dbReference type="AlphaFoldDB" id="A0A4R2IHK1"/>
<dbReference type="Gene3D" id="3.40.50.2300">
    <property type="match status" value="2"/>
</dbReference>
<accession>A0A4R2IHK1</accession>
<dbReference type="InterPro" id="IPR028082">
    <property type="entry name" value="Peripla_BP_I"/>
</dbReference>
<dbReference type="GO" id="GO:0003700">
    <property type="term" value="F:DNA-binding transcription factor activity"/>
    <property type="evidence" value="ECO:0007669"/>
    <property type="project" value="TreeGrafter"/>
</dbReference>
<organism evidence="6 7">
    <name type="scientific">Actinocrispum wychmicini</name>
    <dbReference type="NCBI Taxonomy" id="1213861"/>
    <lineage>
        <taxon>Bacteria</taxon>
        <taxon>Bacillati</taxon>
        <taxon>Actinomycetota</taxon>
        <taxon>Actinomycetes</taxon>
        <taxon>Pseudonocardiales</taxon>
        <taxon>Pseudonocardiaceae</taxon>
        <taxon>Actinocrispum</taxon>
    </lineage>
</organism>
<evidence type="ECO:0000313" key="7">
    <source>
        <dbReference type="Proteomes" id="UP000295680"/>
    </source>
</evidence>
<dbReference type="CDD" id="cd01392">
    <property type="entry name" value="HTH_LacI"/>
    <property type="match status" value="1"/>
</dbReference>
<dbReference type="PROSITE" id="PS50932">
    <property type="entry name" value="HTH_LACI_2"/>
    <property type="match status" value="1"/>
</dbReference>
<evidence type="ECO:0000313" key="6">
    <source>
        <dbReference type="EMBL" id="TCO44273.1"/>
    </source>
</evidence>